<dbReference type="EMBL" id="CP021112">
    <property type="protein sequence ID" value="ARQ02673.1"/>
    <property type="molecule type" value="Genomic_DNA"/>
</dbReference>
<evidence type="ECO:0000256" key="7">
    <source>
        <dbReference type="ARBA" id="ARBA00023136"/>
    </source>
</evidence>
<comment type="function">
    <text evidence="9">Part of the tripartite ATP-independent periplasmic (TRAP) transport system.</text>
</comment>
<dbReference type="PANTHER" id="PTHR35011">
    <property type="entry name" value="2,3-DIKETO-L-GULONATE TRAP TRANSPORTER SMALL PERMEASE PROTEIN YIAM"/>
    <property type="match status" value="1"/>
</dbReference>
<feature type="transmembrane region" description="Helical" evidence="9">
    <location>
        <begin position="25"/>
        <end position="42"/>
    </location>
</feature>
<dbReference type="STRING" id="1235591.CAK95_00240"/>
<evidence type="ECO:0000313" key="12">
    <source>
        <dbReference type="Proteomes" id="UP000194137"/>
    </source>
</evidence>
<gene>
    <name evidence="11" type="ORF">CAK95_00240</name>
</gene>
<dbReference type="OrthoDB" id="8030921at2"/>
<evidence type="ECO:0000259" key="10">
    <source>
        <dbReference type="Pfam" id="PF04290"/>
    </source>
</evidence>
<feature type="transmembrane region" description="Helical" evidence="9">
    <location>
        <begin position="107"/>
        <end position="128"/>
    </location>
</feature>
<feature type="domain" description="Tripartite ATP-independent periplasmic transporters DctQ component" evidence="10">
    <location>
        <begin position="1"/>
        <end position="132"/>
    </location>
</feature>
<keyword evidence="6 9" id="KW-1133">Transmembrane helix</keyword>
<evidence type="ECO:0000256" key="9">
    <source>
        <dbReference type="RuleBase" id="RU369079"/>
    </source>
</evidence>
<keyword evidence="3" id="KW-1003">Cell membrane</keyword>
<evidence type="ECO:0000256" key="8">
    <source>
        <dbReference type="ARBA" id="ARBA00038436"/>
    </source>
</evidence>
<evidence type="ECO:0000256" key="1">
    <source>
        <dbReference type="ARBA" id="ARBA00004429"/>
    </source>
</evidence>
<keyword evidence="2 9" id="KW-0813">Transport</keyword>
<comment type="similarity">
    <text evidence="8 9">Belongs to the TRAP transporter small permease family.</text>
</comment>
<dbReference type="GO" id="GO:0015740">
    <property type="term" value="P:C4-dicarboxylate transport"/>
    <property type="evidence" value="ECO:0007669"/>
    <property type="project" value="TreeGrafter"/>
</dbReference>
<dbReference type="InterPro" id="IPR055348">
    <property type="entry name" value="DctQ"/>
</dbReference>
<evidence type="ECO:0000256" key="4">
    <source>
        <dbReference type="ARBA" id="ARBA00022519"/>
    </source>
</evidence>
<accession>A0A1W6ZZC4</accession>
<keyword evidence="7 9" id="KW-0472">Membrane</keyword>
<feature type="transmembrane region" description="Helical" evidence="9">
    <location>
        <begin position="63"/>
        <end position="87"/>
    </location>
</feature>
<sequence length="145" mass="16788">MVIIVTGDIILRNVIVKGFVWANEVSEYALYLITLLTAPWLLRRGQHVRLDLILTAVPRRVAWLMEAAADIIGFIVCLVMIRYAWLMTFEAFRNGSLTIKNLIFPEWWMLAPLPISFVLLAIEFVFRFHRLLQSRDRRAEATSVA</sequence>
<proteinExistence type="inferred from homology"/>
<evidence type="ECO:0000313" key="11">
    <source>
        <dbReference type="EMBL" id="ARQ02673.1"/>
    </source>
</evidence>
<dbReference type="KEGG" id="psin:CAK95_00240"/>
<evidence type="ECO:0000256" key="2">
    <source>
        <dbReference type="ARBA" id="ARBA00022448"/>
    </source>
</evidence>
<dbReference type="Pfam" id="PF04290">
    <property type="entry name" value="DctQ"/>
    <property type="match status" value="1"/>
</dbReference>
<dbReference type="AlphaFoldDB" id="A0A1W6ZZC4"/>
<dbReference type="GO" id="GO:0005886">
    <property type="term" value="C:plasma membrane"/>
    <property type="evidence" value="ECO:0007669"/>
    <property type="project" value="UniProtKB-SubCell"/>
</dbReference>
<organism evidence="11 12">
    <name type="scientific">Pseudorhodoplanes sinuspersici</name>
    <dbReference type="NCBI Taxonomy" id="1235591"/>
    <lineage>
        <taxon>Bacteria</taxon>
        <taxon>Pseudomonadati</taxon>
        <taxon>Pseudomonadota</taxon>
        <taxon>Alphaproteobacteria</taxon>
        <taxon>Hyphomicrobiales</taxon>
        <taxon>Pseudorhodoplanes</taxon>
    </lineage>
</organism>
<comment type="caution">
    <text evidence="9">Lacks conserved residue(s) required for the propagation of feature annotation.</text>
</comment>
<evidence type="ECO:0000256" key="3">
    <source>
        <dbReference type="ARBA" id="ARBA00022475"/>
    </source>
</evidence>
<dbReference type="GO" id="GO:0022857">
    <property type="term" value="F:transmembrane transporter activity"/>
    <property type="evidence" value="ECO:0007669"/>
    <property type="project" value="UniProtKB-UniRule"/>
</dbReference>
<reference evidence="11 12" key="1">
    <citation type="submission" date="2017-05" db="EMBL/GenBank/DDBJ databases">
        <title>Full genome sequence of Pseudorhodoplanes sinuspersici.</title>
        <authorList>
            <person name="Dastgheib S.M.M."/>
            <person name="Shavandi M."/>
            <person name="Tirandaz H."/>
        </authorList>
    </citation>
    <scope>NUCLEOTIDE SEQUENCE [LARGE SCALE GENOMIC DNA]</scope>
    <source>
        <strain evidence="11 12">RIPI110</strain>
    </source>
</reference>
<comment type="subcellular location">
    <subcellularLocation>
        <location evidence="1 9">Cell inner membrane</location>
        <topology evidence="1 9">Multi-pass membrane protein</topology>
    </subcellularLocation>
</comment>
<dbReference type="InterPro" id="IPR007387">
    <property type="entry name" value="TRAP_DctQ"/>
</dbReference>
<protein>
    <recommendedName>
        <fullName evidence="9">TRAP transporter small permease protein</fullName>
    </recommendedName>
</protein>
<evidence type="ECO:0000256" key="5">
    <source>
        <dbReference type="ARBA" id="ARBA00022692"/>
    </source>
</evidence>
<evidence type="ECO:0000256" key="6">
    <source>
        <dbReference type="ARBA" id="ARBA00022989"/>
    </source>
</evidence>
<keyword evidence="5 9" id="KW-0812">Transmembrane</keyword>
<keyword evidence="12" id="KW-1185">Reference proteome</keyword>
<dbReference type="Proteomes" id="UP000194137">
    <property type="component" value="Chromosome"/>
</dbReference>
<comment type="subunit">
    <text evidence="9">The complex comprises the extracytoplasmic solute receptor protein and the two transmembrane proteins.</text>
</comment>
<keyword evidence="4 9" id="KW-0997">Cell inner membrane</keyword>
<name>A0A1W6ZZC4_9HYPH</name>
<dbReference type="PANTHER" id="PTHR35011:SF10">
    <property type="entry name" value="TRAP TRANSPORTER SMALL PERMEASE PROTEIN"/>
    <property type="match status" value="1"/>
</dbReference>